<dbReference type="EMBL" id="GL883079">
    <property type="protein sequence ID" value="EGF90494.1"/>
    <property type="molecule type" value="Genomic_DNA"/>
</dbReference>
<feature type="region of interest" description="Disordered" evidence="1">
    <location>
        <begin position="53"/>
        <end position="93"/>
    </location>
</feature>
<organism evidence="2 3">
    <name type="scientific">Asticcacaulis biprosthecium C19</name>
    <dbReference type="NCBI Taxonomy" id="715226"/>
    <lineage>
        <taxon>Bacteria</taxon>
        <taxon>Pseudomonadati</taxon>
        <taxon>Pseudomonadota</taxon>
        <taxon>Alphaproteobacteria</taxon>
        <taxon>Caulobacterales</taxon>
        <taxon>Caulobacteraceae</taxon>
        <taxon>Asticcacaulis</taxon>
    </lineage>
</organism>
<proteinExistence type="predicted"/>
<protein>
    <submittedName>
        <fullName evidence="2">Uncharacterized protein</fullName>
    </submittedName>
</protein>
<feature type="compositionally biased region" description="Basic and acidic residues" evidence="1">
    <location>
        <begin position="55"/>
        <end position="69"/>
    </location>
</feature>
<dbReference type="Proteomes" id="UP000006512">
    <property type="component" value="Unassembled WGS sequence"/>
</dbReference>
<name>F4QQK7_9CAUL</name>
<keyword evidence="3" id="KW-1185">Reference proteome</keyword>
<dbReference type="AlphaFoldDB" id="F4QQK7"/>
<evidence type="ECO:0000313" key="2">
    <source>
        <dbReference type="EMBL" id="EGF90494.1"/>
    </source>
</evidence>
<sequence length="93" mass="10023">MEDHAQAQDQNPHNRGDDGVQLSLLLKVQMHRCARVITLDHLDPGLVLAGVAANRQDHEQGDPPDHDVKSNPGDDDGDHSSGSSAQTQSFVHA</sequence>
<evidence type="ECO:0000256" key="1">
    <source>
        <dbReference type="SAM" id="MobiDB-lite"/>
    </source>
</evidence>
<evidence type="ECO:0000313" key="3">
    <source>
        <dbReference type="Proteomes" id="UP000006512"/>
    </source>
</evidence>
<gene>
    <name evidence="2" type="ORF">ABI_35180</name>
</gene>
<reference evidence="3" key="1">
    <citation type="submission" date="2011-03" db="EMBL/GenBank/DDBJ databases">
        <title>Draft genome sequence of Brevundimonas diminuta.</title>
        <authorList>
            <person name="Brown P.J.B."/>
            <person name="Buechlein A."/>
            <person name="Hemmerich C."/>
            <person name="Brun Y.V."/>
        </authorList>
    </citation>
    <scope>NUCLEOTIDE SEQUENCE [LARGE SCALE GENOMIC DNA]</scope>
    <source>
        <strain evidence="3">C19</strain>
    </source>
</reference>
<dbReference type="HOGENOM" id="CLU_2393510_0_0_5"/>
<dbReference type="STRING" id="715226.ABI_35180"/>
<accession>F4QQK7</accession>